<protein>
    <submittedName>
        <fullName evidence="1">6-bladed beta-propeller</fullName>
    </submittedName>
</protein>
<name>A0ABS9VFW0_9BACT</name>
<dbReference type="RefSeq" id="WP_241413721.1">
    <property type="nucleotide sequence ID" value="NZ_JAKZGO010000014.1"/>
</dbReference>
<dbReference type="Proteomes" id="UP001165430">
    <property type="component" value="Unassembled WGS sequence"/>
</dbReference>
<accession>A0ABS9VFW0</accession>
<comment type="caution">
    <text evidence="1">The sequence shown here is derived from an EMBL/GenBank/DDBJ whole genome shotgun (WGS) entry which is preliminary data.</text>
</comment>
<evidence type="ECO:0000313" key="1">
    <source>
        <dbReference type="EMBL" id="MCH7414915.1"/>
    </source>
</evidence>
<proteinExistence type="predicted"/>
<sequence length="387" mass="44914">MKIQHFRKLKTFAFLNSLLGLYICLFVLSSCDSEVKELKSDELITLSIDNLSPNSLELKNINLIKLNTNPFSEIVILEKVIQIKDRLIISDKMANRAIFFYDLNGKYNNHIYRNGLGPGEYKFINQIGWDEKMEKLWLLPMHLSKRMSFDSEGHFIEEIKIDPGTSVNDFVLFDNDRLILNSSFTNSGHNVIFLSGNGQNKNFIKFDDKLDNTMIVNENSIFKFGDIAFFSLGGRDTIYEFNYKIEEVMARYVVDYGSRKFPEDYLMLPFEKQEELFYDSNFLTGINNIFHVDNFVTYSGLSPSGFETFIYNLEKRELHSFETLLSKHLVGGVLERIVGANDNGEFIGILNTKDINKIKEIQPVKKNFEQFEDIDREDKVLVLFSLK</sequence>
<evidence type="ECO:0000313" key="2">
    <source>
        <dbReference type="Proteomes" id="UP001165430"/>
    </source>
</evidence>
<keyword evidence="2" id="KW-1185">Reference proteome</keyword>
<dbReference type="PROSITE" id="PS51257">
    <property type="entry name" value="PROKAR_LIPOPROTEIN"/>
    <property type="match status" value="1"/>
</dbReference>
<reference evidence="1" key="1">
    <citation type="submission" date="2022-03" db="EMBL/GenBank/DDBJ databases">
        <title>De novo assembled genomes of Belliella spp. (Cyclobacteriaceae) strains.</title>
        <authorList>
            <person name="Szabo A."/>
            <person name="Korponai K."/>
            <person name="Felfoldi T."/>
        </authorList>
    </citation>
    <scope>NUCLEOTIDE SEQUENCE</scope>
    <source>
        <strain evidence="1">DSM 111903</strain>
    </source>
</reference>
<organism evidence="1 2">
    <name type="scientific">Belliella alkalica</name>
    <dbReference type="NCBI Taxonomy" id="1730871"/>
    <lineage>
        <taxon>Bacteria</taxon>
        <taxon>Pseudomonadati</taxon>
        <taxon>Bacteroidota</taxon>
        <taxon>Cytophagia</taxon>
        <taxon>Cytophagales</taxon>
        <taxon>Cyclobacteriaceae</taxon>
        <taxon>Belliella</taxon>
    </lineage>
</organism>
<dbReference type="Pfam" id="PF17170">
    <property type="entry name" value="DUF5128"/>
    <property type="match status" value="1"/>
</dbReference>
<gene>
    <name evidence="1" type="ORF">MM213_15550</name>
</gene>
<dbReference type="EMBL" id="JAKZGO010000014">
    <property type="protein sequence ID" value="MCH7414915.1"/>
    <property type="molecule type" value="Genomic_DNA"/>
</dbReference>